<feature type="non-terminal residue" evidence="1">
    <location>
        <position position="1"/>
    </location>
</feature>
<gene>
    <name evidence="1" type="ORF">DPMN_050748</name>
</gene>
<sequence length="115" mass="12882">RCEGCDGTRKDKDVYGAQAIDQVRAVSQKEERAFKNTFALRLEKKALTNSVDPDETPHDAASHQGLRCLLTEISSDKFRTSVAPYICNLLQITGWIQDLRGHLVREHTAGQMPDV</sequence>
<dbReference type="AlphaFoldDB" id="A0A9D4CHU3"/>
<comment type="caution">
    <text evidence="1">The sequence shown here is derived from an EMBL/GenBank/DDBJ whole genome shotgun (WGS) entry which is preliminary data.</text>
</comment>
<evidence type="ECO:0000313" key="1">
    <source>
        <dbReference type="EMBL" id="KAH3724921.1"/>
    </source>
</evidence>
<reference evidence="1" key="2">
    <citation type="submission" date="2020-11" db="EMBL/GenBank/DDBJ databases">
        <authorList>
            <person name="McCartney M.A."/>
            <person name="Auch B."/>
            <person name="Kono T."/>
            <person name="Mallez S."/>
            <person name="Becker A."/>
            <person name="Gohl D.M."/>
            <person name="Silverstein K.A.T."/>
            <person name="Koren S."/>
            <person name="Bechman K.B."/>
            <person name="Herman A."/>
            <person name="Abrahante J.E."/>
            <person name="Garbe J."/>
        </authorList>
    </citation>
    <scope>NUCLEOTIDE SEQUENCE</scope>
    <source>
        <strain evidence="1">Duluth1</strain>
        <tissue evidence="1">Whole animal</tissue>
    </source>
</reference>
<proteinExistence type="predicted"/>
<dbReference type="EMBL" id="JAIWYP010000012">
    <property type="protein sequence ID" value="KAH3724921.1"/>
    <property type="molecule type" value="Genomic_DNA"/>
</dbReference>
<protein>
    <submittedName>
        <fullName evidence="1">Uncharacterized protein</fullName>
    </submittedName>
</protein>
<accession>A0A9D4CHU3</accession>
<evidence type="ECO:0000313" key="2">
    <source>
        <dbReference type="Proteomes" id="UP000828390"/>
    </source>
</evidence>
<name>A0A9D4CHU3_DREPO</name>
<reference evidence="1" key="1">
    <citation type="journal article" date="2019" name="bioRxiv">
        <title>The Genome of the Zebra Mussel, Dreissena polymorpha: A Resource for Invasive Species Research.</title>
        <authorList>
            <person name="McCartney M.A."/>
            <person name="Auch B."/>
            <person name="Kono T."/>
            <person name="Mallez S."/>
            <person name="Zhang Y."/>
            <person name="Obille A."/>
            <person name="Becker A."/>
            <person name="Abrahante J.E."/>
            <person name="Garbe J."/>
            <person name="Badalamenti J.P."/>
            <person name="Herman A."/>
            <person name="Mangelson H."/>
            <person name="Liachko I."/>
            <person name="Sullivan S."/>
            <person name="Sone E.D."/>
            <person name="Koren S."/>
            <person name="Silverstein K.A.T."/>
            <person name="Beckman K.B."/>
            <person name="Gohl D.M."/>
        </authorList>
    </citation>
    <scope>NUCLEOTIDE SEQUENCE</scope>
    <source>
        <strain evidence="1">Duluth1</strain>
        <tissue evidence="1">Whole animal</tissue>
    </source>
</reference>
<organism evidence="1 2">
    <name type="scientific">Dreissena polymorpha</name>
    <name type="common">Zebra mussel</name>
    <name type="synonym">Mytilus polymorpha</name>
    <dbReference type="NCBI Taxonomy" id="45954"/>
    <lineage>
        <taxon>Eukaryota</taxon>
        <taxon>Metazoa</taxon>
        <taxon>Spiralia</taxon>
        <taxon>Lophotrochozoa</taxon>
        <taxon>Mollusca</taxon>
        <taxon>Bivalvia</taxon>
        <taxon>Autobranchia</taxon>
        <taxon>Heteroconchia</taxon>
        <taxon>Euheterodonta</taxon>
        <taxon>Imparidentia</taxon>
        <taxon>Neoheterodontei</taxon>
        <taxon>Myida</taxon>
        <taxon>Dreissenoidea</taxon>
        <taxon>Dreissenidae</taxon>
        <taxon>Dreissena</taxon>
    </lineage>
</organism>
<dbReference type="Proteomes" id="UP000828390">
    <property type="component" value="Unassembled WGS sequence"/>
</dbReference>
<keyword evidence="2" id="KW-1185">Reference proteome</keyword>